<reference evidence="2 3" key="1">
    <citation type="journal article" date="2016" name="Nat. Commun.">
        <title>Thousands of microbial genomes shed light on interconnected biogeochemical processes in an aquifer system.</title>
        <authorList>
            <person name="Anantharaman K."/>
            <person name="Brown C.T."/>
            <person name="Hug L.A."/>
            <person name="Sharon I."/>
            <person name="Castelle C.J."/>
            <person name="Probst A.J."/>
            <person name="Thomas B.C."/>
            <person name="Singh A."/>
            <person name="Wilkins M.J."/>
            <person name="Karaoz U."/>
            <person name="Brodie E.L."/>
            <person name="Williams K.H."/>
            <person name="Hubbard S.S."/>
            <person name="Banfield J.F."/>
        </authorList>
    </citation>
    <scope>NUCLEOTIDE SEQUENCE [LARGE SCALE GENOMIC DNA]</scope>
</reference>
<evidence type="ECO:0000256" key="1">
    <source>
        <dbReference type="SAM" id="MobiDB-lite"/>
    </source>
</evidence>
<feature type="compositionally biased region" description="Basic and acidic residues" evidence="1">
    <location>
        <begin position="28"/>
        <end position="39"/>
    </location>
</feature>
<comment type="caution">
    <text evidence="2">The sequence shown here is derived from an EMBL/GenBank/DDBJ whole genome shotgun (WGS) entry which is preliminary data.</text>
</comment>
<evidence type="ECO:0000313" key="2">
    <source>
        <dbReference type="EMBL" id="OGZ07693.1"/>
    </source>
</evidence>
<evidence type="ECO:0000313" key="3">
    <source>
        <dbReference type="Proteomes" id="UP000177996"/>
    </source>
</evidence>
<proteinExistence type="predicted"/>
<accession>A0A1G2D268</accession>
<sequence>MPRPYFVELTTSSENRVENADFTQRPSGDVDKDSYPYLETRPEPHRTCLGRVFVFHTISH</sequence>
<organism evidence="2 3">
    <name type="scientific">Candidatus Lloydbacteria bacterium RIFCSPHIGHO2_02_FULL_50_13</name>
    <dbReference type="NCBI Taxonomy" id="1798661"/>
    <lineage>
        <taxon>Bacteria</taxon>
        <taxon>Candidatus Lloydiibacteriota</taxon>
    </lineage>
</organism>
<dbReference type="STRING" id="1798661.A3D65_00860"/>
<dbReference type="Proteomes" id="UP000177996">
    <property type="component" value="Unassembled WGS sequence"/>
</dbReference>
<name>A0A1G2D268_9BACT</name>
<dbReference type="EMBL" id="MHLL01000054">
    <property type="protein sequence ID" value="OGZ07693.1"/>
    <property type="molecule type" value="Genomic_DNA"/>
</dbReference>
<gene>
    <name evidence="2" type="ORF">A3D65_00860</name>
</gene>
<feature type="region of interest" description="Disordered" evidence="1">
    <location>
        <begin position="19"/>
        <end position="39"/>
    </location>
</feature>
<dbReference type="AlphaFoldDB" id="A0A1G2D268"/>
<protein>
    <submittedName>
        <fullName evidence="2">Uncharacterized protein</fullName>
    </submittedName>
</protein>